<protein>
    <submittedName>
        <fullName evidence="1">Uncharacterized protein</fullName>
    </submittedName>
</protein>
<organism evidence="1 2">
    <name type="scientific">Burkholderia multivorans</name>
    <dbReference type="NCBI Taxonomy" id="87883"/>
    <lineage>
        <taxon>Bacteria</taxon>
        <taxon>Pseudomonadati</taxon>
        <taxon>Pseudomonadota</taxon>
        <taxon>Betaproteobacteria</taxon>
        <taxon>Burkholderiales</taxon>
        <taxon>Burkholderiaceae</taxon>
        <taxon>Burkholderia</taxon>
        <taxon>Burkholderia cepacia complex</taxon>
    </lineage>
</organism>
<gene>
    <name evidence="1" type="ORF">C6Q15_04240</name>
</gene>
<reference evidence="1 2" key="1">
    <citation type="submission" date="2018-03" db="EMBL/GenBank/DDBJ databases">
        <authorList>
            <person name="Keele B.F."/>
        </authorList>
    </citation>
    <scope>NUCLEOTIDE SEQUENCE [LARGE SCALE GENOMIC DNA]</scope>
    <source>
        <strain evidence="1 2">AU19729</strain>
    </source>
</reference>
<evidence type="ECO:0000313" key="1">
    <source>
        <dbReference type="EMBL" id="PRF64893.1"/>
    </source>
</evidence>
<evidence type="ECO:0000313" key="2">
    <source>
        <dbReference type="Proteomes" id="UP000238982"/>
    </source>
</evidence>
<name>A0A2S9MYN1_9BURK</name>
<dbReference type="AlphaFoldDB" id="A0A2S9MYN1"/>
<dbReference type="EMBL" id="PVGH01000025">
    <property type="protein sequence ID" value="PRF64893.1"/>
    <property type="molecule type" value="Genomic_DNA"/>
</dbReference>
<dbReference type="Proteomes" id="UP000238982">
    <property type="component" value="Unassembled WGS sequence"/>
</dbReference>
<proteinExistence type="predicted"/>
<sequence length="66" mass="7222">MCISARCTPSTSAARYAAGLPSRTAIRVNGMVLLLSVTFKNGKRDVRLEPPNYNEQSSMNISSIYI</sequence>
<comment type="caution">
    <text evidence="1">The sequence shown here is derived from an EMBL/GenBank/DDBJ whole genome shotgun (WGS) entry which is preliminary data.</text>
</comment>
<accession>A0A2S9MYN1</accession>